<dbReference type="Proteomes" id="UP000284706">
    <property type="component" value="Unassembled WGS sequence"/>
</dbReference>
<name>A0A409VNV6_9AGAR</name>
<dbReference type="STRING" id="231916.A0A409VNV6"/>
<keyword evidence="3" id="KW-1185">Reference proteome</keyword>
<organism evidence="2 3">
    <name type="scientific">Gymnopilus dilepis</name>
    <dbReference type="NCBI Taxonomy" id="231916"/>
    <lineage>
        <taxon>Eukaryota</taxon>
        <taxon>Fungi</taxon>
        <taxon>Dikarya</taxon>
        <taxon>Basidiomycota</taxon>
        <taxon>Agaricomycotina</taxon>
        <taxon>Agaricomycetes</taxon>
        <taxon>Agaricomycetidae</taxon>
        <taxon>Agaricales</taxon>
        <taxon>Agaricineae</taxon>
        <taxon>Hymenogastraceae</taxon>
        <taxon>Gymnopilus</taxon>
    </lineage>
</organism>
<dbReference type="InterPro" id="IPR050600">
    <property type="entry name" value="SETD3_SETD6_MTase"/>
</dbReference>
<reference evidence="2 3" key="1">
    <citation type="journal article" date="2018" name="Evol. Lett.">
        <title>Horizontal gene cluster transfer increased hallucinogenic mushroom diversity.</title>
        <authorList>
            <person name="Reynolds H.T."/>
            <person name="Vijayakumar V."/>
            <person name="Gluck-Thaler E."/>
            <person name="Korotkin H.B."/>
            <person name="Matheny P.B."/>
            <person name="Slot J.C."/>
        </authorList>
    </citation>
    <scope>NUCLEOTIDE SEQUENCE [LARGE SCALE GENOMIC DNA]</scope>
    <source>
        <strain evidence="2 3">SRW20</strain>
    </source>
</reference>
<gene>
    <name evidence="2" type="ORF">CVT26_005834</name>
</gene>
<dbReference type="EMBL" id="NHYE01005605">
    <property type="protein sequence ID" value="PPQ67954.1"/>
    <property type="molecule type" value="Genomic_DNA"/>
</dbReference>
<feature type="domain" description="SET" evidence="1">
    <location>
        <begin position="28"/>
        <end position="328"/>
    </location>
</feature>
<dbReference type="OrthoDB" id="441812at2759"/>
<evidence type="ECO:0000313" key="2">
    <source>
        <dbReference type="EMBL" id="PPQ67954.1"/>
    </source>
</evidence>
<dbReference type="InParanoid" id="A0A409VNV6"/>
<evidence type="ECO:0000259" key="1">
    <source>
        <dbReference type="PROSITE" id="PS50280"/>
    </source>
</evidence>
<proteinExistence type="predicted"/>
<dbReference type="AlphaFoldDB" id="A0A409VNV6"/>
<dbReference type="PROSITE" id="PS50280">
    <property type="entry name" value="SET"/>
    <property type="match status" value="1"/>
</dbReference>
<dbReference type="InterPro" id="IPR046341">
    <property type="entry name" value="SET_dom_sf"/>
</dbReference>
<evidence type="ECO:0000313" key="3">
    <source>
        <dbReference type="Proteomes" id="UP000284706"/>
    </source>
</evidence>
<dbReference type="PANTHER" id="PTHR13271">
    <property type="entry name" value="UNCHARACTERIZED PUTATIVE METHYLTRANSFERASE"/>
    <property type="match status" value="1"/>
</dbReference>
<dbReference type="FunCoup" id="A0A409VNV6">
    <property type="interactions" value="162"/>
</dbReference>
<dbReference type="InterPro" id="IPR001214">
    <property type="entry name" value="SET_dom"/>
</dbReference>
<dbReference type="GO" id="GO:0005634">
    <property type="term" value="C:nucleus"/>
    <property type="evidence" value="ECO:0007669"/>
    <property type="project" value="TreeGrafter"/>
</dbReference>
<dbReference type="GO" id="GO:0016279">
    <property type="term" value="F:protein-lysine N-methyltransferase activity"/>
    <property type="evidence" value="ECO:0007669"/>
    <property type="project" value="TreeGrafter"/>
</dbReference>
<dbReference type="Gene3D" id="3.90.1410.10">
    <property type="entry name" value="set domain protein methyltransferase, domain 1"/>
    <property type="match status" value="1"/>
</dbReference>
<comment type="caution">
    <text evidence="2">The sequence shown here is derived from an EMBL/GenBank/DDBJ whole genome shotgun (WGS) entry which is preliminary data.</text>
</comment>
<protein>
    <recommendedName>
        <fullName evidence="1">SET domain-containing protein</fullName>
    </recommendedName>
</protein>
<dbReference type="PANTHER" id="PTHR13271:SF34">
    <property type="entry name" value="N-LYSINE METHYLTRANSFERASE SETD6"/>
    <property type="match status" value="1"/>
</dbReference>
<dbReference type="SUPFAM" id="SSF82199">
    <property type="entry name" value="SET domain"/>
    <property type="match status" value="1"/>
</dbReference>
<sequence>MSDESKPTNNRVNVLLEWCARNHVFIDPHIRIAFIEDGVGCGTVGVFSTEEFIPPNYTLVRIPKAAVLSVRSCSLSNYIPFSPYGVGAQLTLSLALYVEILRGTQSRWHGYIQSLPTGIVDLPMFWRLDTTDISKDGDGREALAWLRGTEANKVINATSDDSLTTLVRSIGLPFYFRIRIEEEINRFYRDFAEPVLLQHVDVWRCSPGADSSGIESMPTLTGFYRAFSLVSSRAFLVDAFHGLSMVPIADAFNHIVENHVHLESDYNVCPECGSLQECPHDVEDGSQDGGRLASKPKENTLVDNHDIFYDMVSNIGIPPDSEIYNTYGEDLTNAQLLGQYGFILDVNDYDRLSWTSGEILQVLMPGRSSRPQVLAYLTDVLSWFARNQTLIGQSRLIFYKSSLEDCFLINGEGSLSHQLWSLYFVVSLYRRQLLTTNNDLQRMLQAVLNYQMTLEAGLDDEDDNSISLASSIRLSDPRVRDVLYDIGEMCMAVCLQRKLNSGKPRSHALDLSSDLPENAVRTQLALSLLISERSILDSCSSAWADLLNAVKSLSEDG</sequence>
<dbReference type="CDD" id="cd10527">
    <property type="entry name" value="SET_LSMT"/>
    <property type="match status" value="1"/>
</dbReference>
<accession>A0A409VNV6</accession>